<reference evidence="1 2" key="1">
    <citation type="journal article" date="2015" name="Biotechnol. Biofuels">
        <title>Enhanced degradation of softwood versus hardwood by the white-rot fungus Pycnoporus coccineus.</title>
        <authorList>
            <person name="Couturier M."/>
            <person name="Navarro D."/>
            <person name="Chevret D."/>
            <person name="Henrissat B."/>
            <person name="Piumi F."/>
            <person name="Ruiz-Duenas F.J."/>
            <person name="Martinez A.T."/>
            <person name="Grigoriev I.V."/>
            <person name="Riley R."/>
            <person name="Lipzen A."/>
            <person name="Berrin J.G."/>
            <person name="Master E.R."/>
            <person name="Rosso M.N."/>
        </authorList>
    </citation>
    <scope>NUCLEOTIDE SEQUENCE [LARGE SCALE GENOMIC DNA]</scope>
    <source>
        <strain evidence="1 2">BRFM310</strain>
    </source>
</reference>
<dbReference type="AlphaFoldDB" id="A0A1Y2IWS6"/>
<keyword evidence="2" id="KW-1185">Reference proteome</keyword>
<organism evidence="1 2">
    <name type="scientific">Trametes coccinea (strain BRFM310)</name>
    <name type="common">Pycnoporus coccineus</name>
    <dbReference type="NCBI Taxonomy" id="1353009"/>
    <lineage>
        <taxon>Eukaryota</taxon>
        <taxon>Fungi</taxon>
        <taxon>Dikarya</taxon>
        <taxon>Basidiomycota</taxon>
        <taxon>Agaricomycotina</taxon>
        <taxon>Agaricomycetes</taxon>
        <taxon>Polyporales</taxon>
        <taxon>Polyporaceae</taxon>
        <taxon>Trametes</taxon>
    </lineage>
</organism>
<dbReference type="Proteomes" id="UP000193067">
    <property type="component" value="Unassembled WGS sequence"/>
</dbReference>
<sequence>MLAGTATLCIIVSRPIDSGMGPATASSDAHGCNRADSFSTICVILTSAHSLAYQMWGYCCQPQCQRQQALV</sequence>
<gene>
    <name evidence="1" type="ORF">PYCCODRAFT_1156087</name>
</gene>
<dbReference type="EMBL" id="KZ084092">
    <property type="protein sequence ID" value="OSD05576.1"/>
    <property type="molecule type" value="Genomic_DNA"/>
</dbReference>
<accession>A0A1Y2IWS6</accession>
<protein>
    <submittedName>
        <fullName evidence="1">Uncharacterized protein</fullName>
    </submittedName>
</protein>
<evidence type="ECO:0000313" key="1">
    <source>
        <dbReference type="EMBL" id="OSD05576.1"/>
    </source>
</evidence>
<proteinExistence type="predicted"/>
<name>A0A1Y2IWS6_TRAC3</name>
<evidence type="ECO:0000313" key="2">
    <source>
        <dbReference type="Proteomes" id="UP000193067"/>
    </source>
</evidence>